<sequence>MLWFDAKVGLGLRRIDLKFQWAHWHISTNGLAAPLYQDPVNGPTPQYNNLPSSSTTQLEGIPTMKTFLDLPQDILLHTLTMFCNDWDRARISKVSRQLRTLVKPAIFRRVTWSPHYHPERGFVPEELFSYIRRLIVDDKYGRTPPADIASELRKNLARFPVLDLLAFKSVDMSDELMEALRTAPALTKITLVMPQPGRSILPPRLAPNLSAPALKKVVLRTSLRVANYNYGLTRRERKHVELEAGNFSCVFAAAHTTLETLIMLGEHLFIAFDPTLDWGNLRELHVQGFWPILPEGSQQAKMRDILEALPLLAVLKLNLTVPKDESEASTCAISEDHLPRNPATFLSRLRHFELASLSPSERILSFLPEDIQTLTLTRFPLQAAALNTRQSILTTDVLHQFLKPLQFPRLTSLTVWYHIDSPAALEDEDALLSDLASKFPLLQHLEIHRRWSHYNELLEDRWDPVRPLRELLSKLPRLERCSIDVDHPDRYGQRAFHAGVDRWGSDQRECEDHEKRLRLLAMDIVASCPPLRHLSMYREMSYSAITYWAAWFVIWAADGSFTLAPESDRYTDWLDNSTDMCYSYTDV</sequence>
<evidence type="ECO:0008006" key="3">
    <source>
        <dbReference type="Google" id="ProtNLM"/>
    </source>
</evidence>
<keyword evidence="2" id="KW-1185">Reference proteome</keyword>
<gene>
    <name evidence="1" type="ORF">MIND_00168000</name>
</gene>
<evidence type="ECO:0000313" key="2">
    <source>
        <dbReference type="Proteomes" id="UP000636479"/>
    </source>
</evidence>
<evidence type="ECO:0000313" key="1">
    <source>
        <dbReference type="EMBL" id="KAF7316489.1"/>
    </source>
</evidence>
<accession>A0A8H6TFV0</accession>
<dbReference type="InterPro" id="IPR032675">
    <property type="entry name" value="LRR_dom_sf"/>
</dbReference>
<organism evidence="1 2">
    <name type="scientific">Mycena indigotica</name>
    <dbReference type="NCBI Taxonomy" id="2126181"/>
    <lineage>
        <taxon>Eukaryota</taxon>
        <taxon>Fungi</taxon>
        <taxon>Dikarya</taxon>
        <taxon>Basidiomycota</taxon>
        <taxon>Agaricomycotina</taxon>
        <taxon>Agaricomycetes</taxon>
        <taxon>Agaricomycetidae</taxon>
        <taxon>Agaricales</taxon>
        <taxon>Marasmiineae</taxon>
        <taxon>Mycenaceae</taxon>
        <taxon>Mycena</taxon>
    </lineage>
</organism>
<dbReference type="Proteomes" id="UP000636479">
    <property type="component" value="Unassembled WGS sequence"/>
</dbReference>
<comment type="caution">
    <text evidence="1">The sequence shown here is derived from an EMBL/GenBank/DDBJ whole genome shotgun (WGS) entry which is preliminary data.</text>
</comment>
<dbReference type="OrthoDB" id="3059863at2759"/>
<name>A0A8H6TFV0_9AGAR</name>
<dbReference type="EMBL" id="JACAZF010000001">
    <property type="protein sequence ID" value="KAF7316489.1"/>
    <property type="molecule type" value="Genomic_DNA"/>
</dbReference>
<dbReference type="GeneID" id="59341118"/>
<dbReference type="AlphaFoldDB" id="A0A8H6TFV0"/>
<proteinExistence type="predicted"/>
<reference evidence="1" key="1">
    <citation type="submission" date="2020-05" db="EMBL/GenBank/DDBJ databases">
        <title>Mycena genomes resolve the evolution of fungal bioluminescence.</title>
        <authorList>
            <person name="Tsai I.J."/>
        </authorList>
    </citation>
    <scope>NUCLEOTIDE SEQUENCE</scope>
    <source>
        <strain evidence="1">171206Taipei</strain>
    </source>
</reference>
<dbReference type="Gene3D" id="3.80.10.10">
    <property type="entry name" value="Ribonuclease Inhibitor"/>
    <property type="match status" value="1"/>
</dbReference>
<protein>
    <recommendedName>
        <fullName evidence="3">F-box domain-containing protein</fullName>
    </recommendedName>
</protein>
<dbReference type="RefSeq" id="XP_037226512.1">
    <property type="nucleotide sequence ID" value="XM_037358602.1"/>
</dbReference>